<dbReference type="GO" id="GO:1904680">
    <property type="term" value="F:peptide transmembrane transporter activity"/>
    <property type="evidence" value="ECO:0007669"/>
    <property type="project" value="TreeGrafter"/>
</dbReference>
<organism evidence="7 8">
    <name type="scientific">Candidatus Fimadaptatus faecigallinarum</name>
    <dbReference type="NCBI Taxonomy" id="2840814"/>
    <lineage>
        <taxon>Bacteria</taxon>
        <taxon>Bacillati</taxon>
        <taxon>Bacillota</taxon>
        <taxon>Clostridia</taxon>
        <taxon>Eubacteriales</taxon>
        <taxon>Candidatus Fimadaptatus</taxon>
    </lineage>
</organism>
<dbReference type="GO" id="GO:0043190">
    <property type="term" value="C:ATP-binding cassette (ABC) transporter complex"/>
    <property type="evidence" value="ECO:0007669"/>
    <property type="project" value="InterPro"/>
</dbReference>
<dbReference type="Gene3D" id="3.40.190.10">
    <property type="entry name" value="Periplasmic binding protein-like II"/>
    <property type="match status" value="1"/>
</dbReference>
<protein>
    <submittedName>
        <fullName evidence="7">Peptide ABC transporter substrate-binding protein</fullName>
    </submittedName>
</protein>
<dbReference type="SUPFAM" id="SSF53850">
    <property type="entry name" value="Periplasmic binding protein-like II"/>
    <property type="match status" value="1"/>
</dbReference>
<reference evidence="7" key="1">
    <citation type="submission" date="2020-10" db="EMBL/GenBank/DDBJ databases">
        <authorList>
            <person name="Gilroy R."/>
        </authorList>
    </citation>
    <scope>NUCLEOTIDE SEQUENCE</scope>
    <source>
        <strain evidence="7">ChiSxjej2B14-8506</strain>
    </source>
</reference>
<dbReference type="Gene3D" id="3.90.76.10">
    <property type="entry name" value="Dipeptide-binding Protein, Domain 1"/>
    <property type="match status" value="1"/>
</dbReference>
<dbReference type="GO" id="GO:0042597">
    <property type="term" value="C:periplasmic space"/>
    <property type="evidence" value="ECO:0007669"/>
    <property type="project" value="UniProtKB-ARBA"/>
</dbReference>
<dbReference type="FunFam" id="3.90.76.10:FF:000001">
    <property type="entry name" value="Oligopeptide ABC transporter substrate-binding protein"/>
    <property type="match status" value="1"/>
</dbReference>
<evidence type="ECO:0000256" key="4">
    <source>
        <dbReference type="ARBA" id="ARBA00022729"/>
    </source>
</evidence>
<keyword evidence="3" id="KW-0813">Transport</keyword>
<gene>
    <name evidence="7" type="ORF">IAC59_03615</name>
</gene>
<feature type="chain" id="PRO_5039007346" evidence="5">
    <location>
        <begin position="24"/>
        <end position="538"/>
    </location>
</feature>
<accession>A0A9D1LQW0</accession>
<evidence type="ECO:0000313" key="7">
    <source>
        <dbReference type="EMBL" id="HIU46331.1"/>
    </source>
</evidence>
<dbReference type="PANTHER" id="PTHR30290">
    <property type="entry name" value="PERIPLASMIC BINDING COMPONENT OF ABC TRANSPORTER"/>
    <property type="match status" value="1"/>
</dbReference>
<name>A0A9D1LQW0_9FIRM</name>
<comment type="similarity">
    <text evidence="2">Belongs to the bacterial solute-binding protein 5 family.</text>
</comment>
<proteinExistence type="inferred from homology"/>
<comment type="caution">
    <text evidence="7">The sequence shown here is derived from an EMBL/GenBank/DDBJ whole genome shotgun (WGS) entry which is preliminary data.</text>
</comment>
<evidence type="ECO:0000256" key="3">
    <source>
        <dbReference type="ARBA" id="ARBA00022448"/>
    </source>
</evidence>
<keyword evidence="4 5" id="KW-0732">Signal</keyword>
<dbReference type="Proteomes" id="UP000824123">
    <property type="component" value="Unassembled WGS sequence"/>
</dbReference>
<dbReference type="InterPro" id="IPR030678">
    <property type="entry name" value="Peptide/Ni-bd"/>
</dbReference>
<evidence type="ECO:0000256" key="5">
    <source>
        <dbReference type="SAM" id="SignalP"/>
    </source>
</evidence>
<comment type="subcellular location">
    <subcellularLocation>
        <location evidence="1">Cell envelope</location>
    </subcellularLocation>
</comment>
<dbReference type="PANTHER" id="PTHR30290:SF10">
    <property type="entry name" value="PERIPLASMIC OLIGOPEPTIDE-BINDING PROTEIN-RELATED"/>
    <property type="match status" value="1"/>
</dbReference>
<evidence type="ECO:0000313" key="8">
    <source>
        <dbReference type="Proteomes" id="UP000824123"/>
    </source>
</evidence>
<dbReference type="EMBL" id="DVNK01000026">
    <property type="protein sequence ID" value="HIU46331.1"/>
    <property type="molecule type" value="Genomic_DNA"/>
</dbReference>
<reference evidence="7" key="2">
    <citation type="journal article" date="2021" name="PeerJ">
        <title>Extensive microbial diversity within the chicken gut microbiome revealed by metagenomics and culture.</title>
        <authorList>
            <person name="Gilroy R."/>
            <person name="Ravi A."/>
            <person name="Getino M."/>
            <person name="Pursley I."/>
            <person name="Horton D.L."/>
            <person name="Alikhan N.F."/>
            <person name="Baker D."/>
            <person name="Gharbi K."/>
            <person name="Hall N."/>
            <person name="Watson M."/>
            <person name="Adriaenssens E.M."/>
            <person name="Foster-Nyarko E."/>
            <person name="Jarju S."/>
            <person name="Secka A."/>
            <person name="Antonio M."/>
            <person name="Oren A."/>
            <person name="Chaudhuri R.R."/>
            <person name="La Ragione R."/>
            <person name="Hildebrand F."/>
            <person name="Pallen M.J."/>
        </authorList>
    </citation>
    <scope>NUCLEOTIDE SEQUENCE</scope>
    <source>
        <strain evidence="7">ChiSxjej2B14-8506</strain>
    </source>
</reference>
<dbReference type="AlphaFoldDB" id="A0A9D1LQW0"/>
<feature type="signal peptide" evidence="5">
    <location>
        <begin position="1"/>
        <end position="23"/>
    </location>
</feature>
<evidence type="ECO:0000259" key="6">
    <source>
        <dbReference type="Pfam" id="PF00496"/>
    </source>
</evidence>
<dbReference type="GO" id="GO:0030313">
    <property type="term" value="C:cell envelope"/>
    <property type="evidence" value="ECO:0007669"/>
    <property type="project" value="UniProtKB-SubCell"/>
</dbReference>
<evidence type="ECO:0000256" key="2">
    <source>
        <dbReference type="ARBA" id="ARBA00005695"/>
    </source>
</evidence>
<dbReference type="Gene3D" id="3.10.105.10">
    <property type="entry name" value="Dipeptide-binding Protein, Domain 3"/>
    <property type="match status" value="1"/>
</dbReference>
<dbReference type="InterPro" id="IPR000914">
    <property type="entry name" value="SBP_5_dom"/>
</dbReference>
<dbReference type="PIRSF" id="PIRSF002741">
    <property type="entry name" value="MppA"/>
    <property type="match status" value="1"/>
</dbReference>
<sequence length="538" mass="58984">MRKLVALALAVMMMLTCVPFAMADEAAGENVVTIAMGTSPNLDTHWNAGSTGAWLLENMYEGLYRVTANGFELAGATSVDVNDDATVWTFHLREDAVWNDGKPVTAADYVYSMQRLVDPSIATTYMRDYGKFLKNGSAISDGTMEVSELGVKAIDDYTLEITLENPCTYFDSILTYSTFYPLREDCVEEDGTGNWAWDVTKSITNGYLNMVSCDEDQEIVFEKNETYHDADSVALDKLVVKLIDDTNTTLSLLETGEVDLITTYPSEETERLQDSGYYHASPQLSTNFLLINTQDTDGNPLADANVRKALSLSIDRDFLCNVLLLATKTPAVAYVGNGFPGSTAETDFRTEGGDLFATDVEQAQQLLADAGYPGGEGFPVITCSYSNSSADYTTIFEYLQATWEENLGITVQLEPLENAAMTELRDAGKFDITPQAWGADYMDASNMLSIFVTGNFINAGRYSSEAFDNAYNQSLQTVDQAARMELLHEAENTLIVEDCATIPLYHANAVALYSDEILSNVVIAANGKVILKDIVALQ</sequence>
<dbReference type="GO" id="GO:0015833">
    <property type="term" value="P:peptide transport"/>
    <property type="evidence" value="ECO:0007669"/>
    <property type="project" value="TreeGrafter"/>
</dbReference>
<dbReference type="InterPro" id="IPR039424">
    <property type="entry name" value="SBP_5"/>
</dbReference>
<feature type="domain" description="Solute-binding protein family 5" evidence="6">
    <location>
        <begin position="76"/>
        <end position="455"/>
    </location>
</feature>
<dbReference type="Pfam" id="PF00496">
    <property type="entry name" value="SBP_bac_5"/>
    <property type="match status" value="1"/>
</dbReference>
<dbReference type="CDD" id="cd08504">
    <property type="entry name" value="PBP2_OppA"/>
    <property type="match status" value="1"/>
</dbReference>
<evidence type="ECO:0000256" key="1">
    <source>
        <dbReference type="ARBA" id="ARBA00004196"/>
    </source>
</evidence>